<dbReference type="EMBL" id="MLFT02000003">
    <property type="protein sequence ID" value="PHT54596.1"/>
    <property type="molecule type" value="Genomic_DNA"/>
</dbReference>
<comment type="caution">
    <text evidence="1">The sequence shown here is derived from an EMBL/GenBank/DDBJ whole genome shotgun (WGS) entry which is preliminary data.</text>
</comment>
<accession>A0A2G2XAR3</accession>
<name>A0A2G2XAR3_CAPBA</name>
<reference evidence="1 2" key="1">
    <citation type="journal article" date="2017" name="Genome Biol.">
        <title>New reference genome sequences of hot pepper reveal the massive evolution of plant disease-resistance genes by retroduplication.</title>
        <authorList>
            <person name="Kim S."/>
            <person name="Park J."/>
            <person name="Yeom S.I."/>
            <person name="Kim Y.M."/>
            <person name="Seo E."/>
            <person name="Kim K.T."/>
            <person name="Kim M.S."/>
            <person name="Lee J.M."/>
            <person name="Cheong K."/>
            <person name="Shin H.S."/>
            <person name="Kim S.B."/>
            <person name="Han K."/>
            <person name="Lee J."/>
            <person name="Park M."/>
            <person name="Lee H.A."/>
            <person name="Lee H.Y."/>
            <person name="Lee Y."/>
            <person name="Oh S."/>
            <person name="Lee J.H."/>
            <person name="Choi E."/>
            <person name="Choi E."/>
            <person name="Lee S.E."/>
            <person name="Jeon J."/>
            <person name="Kim H."/>
            <person name="Choi G."/>
            <person name="Song H."/>
            <person name="Lee J."/>
            <person name="Lee S.C."/>
            <person name="Kwon J.K."/>
            <person name="Lee H.Y."/>
            <person name="Koo N."/>
            <person name="Hong Y."/>
            <person name="Kim R.W."/>
            <person name="Kang W.H."/>
            <person name="Huh J.H."/>
            <person name="Kang B.C."/>
            <person name="Yang T.J."/>
            <person name="Lee Y.H."/>
            <person name="Bennetzen J.L."/>
            <person name="Choi D."/>
        </authorList>
    </citation>
    <scope>NUCLEOTIDE SEQUENCE [LARGE SCALE GENOMIC DNA]</scope>
    <source>
        <strain evidence="2">cv. PBC81</strain>
    </source>
</reference>
<dbReference type="AlphaFoldDB" id="A0A2G2XAR3"/>
<evidence type="ECO:0000313" key="1">
    <source>
        <dbReference type="EMBL" id="PHT54596.1"/>
    </source>
</evidence>
<protein>
    <submittedName>
        <fullName evidence="1">Uncharacterized protein</fullName>
    </submittedName>
</protein>
<gene>
    <name evidence="1" type="ORF">CQW23_09058</name>
</gene>
<sequence>MKLGCWQGFDIKDYPGGHPGTTVFPRPNNLEFPTNVERMKDYAAQALKLYNEKFDAKYEVNEILKVNGDECGIYFIFYITFMVTNGEKEYFQA</sequence>
<dbReference type="PANTHER" id="PTHR31260">
    <property type="entry name" value="CYSTATIN/MONELLIN SUPERFAMILY PROTEIN"/>
    <property type="match status" value="1"/>
</dbReference>
<reference evidence="2" key="2">
    <citation type="journal article" date="2017" name="J. Anim. Genet.">
        <title>Multiple reference genome sequences of hot pepper reveal the massive evolution of plant disease resistance genes by retroduplication.</title>
        <authorList>
            <person name="Kim S."/>
            <person name="Park J."/>
            <person name="Yeom S.-I."/>
            <person name="Kim Y.-M."/>
            <person name="Seo E."/>
            <person name="Kim K.-T."/>
            <person name="Kim M.-S."/>
            <person name="Lee J.M."/>
            <person name="Cheong K."/>
            <person name="Shin H.-S."/>
            <person name="Kim S.-B."/>
            <person name="Han K."/>
            <person name="Lee J."/>
            <person name="Park M."/>
            <person name="Lee H.-A."/>
            <person name="Lee H.-Y."/>
            <person name="Lee Y."/>
            <person name="Oh S."/>
            <person name="Lee J.H."/>
            <person name="Choi E."/>
            <person name="Choi E."/>
            <person name="Lee S.E."/>
            <person name="Jeon J."/>
            <person name="Kim H."/>
            <person name="Choi G."/>
            <person name="Song H."/>
            <person name="Lee J."/>
            <person name="Lee S.-C."/>
            <person name="Kwon J.-K."/>
            <person name="Lee H.-Y."/>
            <person name="Koo N."/>
            <person name="Hong Y."/>
            <person name="Kim R.W."/>
            <person name="Kang W.-H."/>
            <person name="Huh J.H."/>
            <person name="Kang B.-C."/>
            <person name="Yang T.-J."/>
            <person name="Lee Y.-H."/>
            <person name="Bennetzen J.L."/>
            <person name="Choi D."/>
        </authorList>
    </citation>
    <scope>NUCLEOTIDE SEQUENCE [LARGE SCALE GENOMIC DNA]</scope>
    <source>
        <strain evidence="2">cv. PBC81</strain>
    </source>
</reference>
<dbReference type="Proteomes" id="UP000224567">
    <property type="component" value="Unassembled WGS sequence"/>
</dbReference>
<proteinExistence type="predicted"/>
<dbReference type="PANTHER" id="PTHR31260:SF79">
    <property type="entry name" value="CYSTATIN DOMAIN-CONTAINING PROTEIN"/>
    <property type="match status" value="1"/>
</dbReference>
<dbReference type="OrthoDB" id="1034349at2759"/>
<dbReference type="InterPro" id="IPR006462">
    <property type="entry name" value="MS5"/>
</dbReference>
<keyword evidence="2" id="KW-1185">Reference proteome</keyword>
<organism evidence="1 2">
    <name type="scientific">Capsicum baccatum</name>
    <name type="common">Peruvian pepper</name>
    <dbReference type="NCBI Taxonomy" id="33114"/>
    <lineage>
        <taxon>Eukaryota</taxon>
        <taxon>Viridiplantae</taxon>
        <taxon>Streptophyta</taxon>
        <taxon>Embryophyta</taxon>
        <taxon>Tracheophyta</taxon>
        <taxon>Spermatophyta</taxon>
        <taxon>Magnoliopsida</taxon>
        <taxon>eudicotyledons</taxon>
        <taxon>Gunneridae</taxon>
        <taxon>Pentapetalae</taxon>
        <taxon>asterids</taxon>
        <taxon>lamiids</taxon>
        <taxon>Solanales</taxon>
        <taxon>Solanaceae</taxon>
        <taxon>Solanoideae</taxon>
        <taxon>Capsiceae</taxon>
        <taxon>Capsicum</taxon>
    </lineage>
</organism>
<evidence type="ECO:0000313" key="2">
    <source>
        <dbReference type="Proteomes" id="UP000224567"/>
    </source>
</evidence>